<proteinExistence type="predicted"/>
<name>A0A0K2LBH9_9LACO</name>
<dbReference type="AlphaFoldDB" id="A0A0K2LBH9"/>
<dbReference type="Pfam" id="PF13274">
    <property type="entry name" value="SocA_Panacea"/>
    <property type="match status" value="1"/>
</dbReference>
<organism evidence="2 3">
    <name type="scientific">Companilactobacillus heilongjiangensis</name>
    <dbReference type="NCBI Taxonomy" id="1074467"/>
    <lineage>
        <taxon>Bacteria</taxon>
        <taxon>Bacillati</taxon>
        <taxon>Bacillota</taxon>
        <taxon>Bacilli</taxon>
        <taxon>Lactobacillales</taxon>
        <taxon>Lactobacillaceae</taxon>
        <taxon>Companilactobacillus</taxon>
    </lineage>
</organism>
<dbReference type="STRING" id="1074467.JP39_04345"/>
<evidence type="ECO:0000313" key="2">
    <source>
        <dbReference type="EMBL" id="ALB28649.1"/>
    </source>
</evidence>
<dbReference type="RefSeq" id="WP_048698801.1">
    <property type="nucleotide sequence ID" value="NZ_BJDV01000012.1"/>
</dbReference>
<dbReference type="Proteomes" id="UP000061546">
    <property type="component" value="Chromosome"/>
</dbReference>
<feature type="domain" description="Antitoxin SocA-like Panacea" evidence="1">
    <location>
        <begin position="29"/>
        <end position="127"/>
    </location>
</feature>
<dbReference type="EMBL" id="CP012559">
    <property type="protein sequence ID" value="ALB28649.1"/>
    <property type="molecule type" value="Genomic_DNA"/>
</dbReference>
<keyword evidence="3" id="KW-1185">Reference proteome</keyword>
<reference evidence="2 3" key="1">
    <citation type="submission" date="2015-08" db="EMBL/GenBank/DDBJ databases">
        <title>Genomic sequence of Lactobacillus heilongjiangensis DSM 28069, isolated from Chinese traditional pickle.</title>
        <authorList>
            <person name="Jiang X."/>
            <person name="Zheng B."/>
            <person name="Cheng H."/>
        </authorList>
    </citation>
    <scope>NUCLEOTIDE SEQUENCE [LARGE SCALE GENOMIC DNA]</scope>
    <source>
        <strain evidence="2 3">DSM 28069</strain>
    </source>
</reference>
<sequence>MINQRRTGYTVNQIADWYLSKSSMSPKKLQKILYYAYAWVLTLSNDDINHLENRLFDDDIEAWAHGPVIYTVYEEYKLFGYNDIPRYDGEVVMLSEDISDILNQVWDEYGSFTADQLESITHQESPWIRAREGVSPLAYSDKAISDRDIYKCYIERVA</sequence>
<protein>
    <recommendedName>
        <fullName evidence="1">Antitoxin SocA-like Panacea domain-containing protein</fullName>
    </recommendedName>
</protein>
<gene>
    <name evidence="2" type="ORF">JP39_04345</name>
</gene>
<accession>A0A0K2LBH9</accession>
<dbReference type="InterPro" id="IPR025272">
    <property type="entry name" value="SocA_Panacea"/>
</dbReference>
<evidence type="ECO:0000313" key="3">
    <source>
        <dbReference type="Proteomes" id="UP000061546"/>
    </source>
</evidence>
<evidence type="ECO:0000259" key="1">
    <source>
        <dbReference type="Pfam" id="PF13274"/>
    </source>
</evidence>
<dbReference type="KEGG" id="lhi:JP39_04345"/>
<dbReference type="OrthoDB" id="9799173at2"/>